<evidence type="ECO:0000313" key="1">
    <source>
        <dbReference type="EMBL" id="ELY69958.1"/>
    </source>
</evidence>
<protein>
    <submittedName>
        <fullName evidence="1">Uncharacterized protein</fullName>
    </submittedName>
</protein>
<reference evidence="1 2" key="1">
    <citation type="journal article" date="2014" name="PLoS Genet.">
        <title>Phylogenetically driven sequencing of extremely halophilic archaea reveals strategies for static and dynamic osmo-response.</title>
        <authorList>
            <person name="Becker E.A."/>
            <person name="Seitzer P.M."/>
            <person name="Tritt A."/>
            <person name="Larsen D."/>
            <person name="Krusor M."/>
            <person name="Yao A.I."/>
            <person name="Wu D."/>
            <person name="Madern D."/>
            <person name="Eisen J.A."/>
            <person name="Darling A.E."/>
            <person name="Facciotti M.T."/>
        </authorList>
    </citation>
    <scope>NUCLEOTIDE SEQUENCE [LARGE SCALE GENOMIC DNA]</scope>
    <source>
        <strain evidence="1 2">JCM 10478</strain>
    </source>
</reference>
<dbReference type="Proteomes" id="UP000011632">
    <property type="component" value="Unassembled WGS sequence"/>
</dbReference>
<name>L9YAL9_9EURY</name>
<comment type="caution">
    <text evidence="1">The sequence shown here is derived from an EMBL/GenBank/DDBJ whole genome shotgun (WGS) entry which is preliminary data.</text>
</comment>
<gene>
    <name evidence="1" type="ORF">C489_03386</name>
</gene>
<accession>L9YAL9</accession>
<dbReference type="EMBL" id="AOID01000013">
    <property type="protein sequence ID" value="ELY69958.1"/>
    <property type="molecule type" value="Genomic_DNA"/>
</dbReference>
<organism evidence="1 2">
    <name type="scientific">Natrinema versiforme JCM 10478</name>
    <dbReference type="NCBI Taxonomy" id="1227496"/>
    <lineage>
        <taxon>Archaea</taxon>
        <taxon>Methanobacteriati</taxon>
        <taxon>Methanobacteriota</taxon>
        <taxon>Stenosarchaea group</taxon>
        <taxon>Halobacteria</taxon>
        <taxon>Halobacteriales</taxon>
        <taxon>Natrialbaceae</taxon>
        <taxon>Natrinema</taxon>
    </lineage>
</organism>
<keyword evidence="2" id="KW-1185">Reference proteome</keyword>
<dbReference type="AlphaFoldDB" id="L9YAL9"/>
<sequence>MSRNSKTVTSSLLRLERRGKGITANCQPTTISWGTDEVEREATDDRSAGLSDPFAALNGGELGADVCVYRDDIREEFRNEDLHLVRVCVDERGDLRRLDDSTFVRNVVFDDSGGKADVIDRMFEDVPADTSRDKQMVSSLLHEAIPPSFVRLETPNGENVVTKVMNLDIETNKHDLLVSLGRVAQQDDFTDDDLETMLGALDTLADLEDIDGADDYVEDLLL</sequence>
<evidence type="ECO:0000313" key="2">
    <source>
        <dbReference type="Proteomes" id="UP000011632"/>
    </source>
</evidence>
<proteinExistence type="predicted"/>
<dbReference type="PATRIC" id="fig|1227496.3.peg.679"/>